<reference evidence="1 2" key="1">
    <citation type="submission" date="2022-11" db="EMBL/GenBank/DDBJ databases">
        <title>Anaerobic phenanthrene biodegradation by a DNRA strain PheN6.</title>
        <authorList>
            <person name="Zhang Z."/>
        </authorList>
    </citation>
    <scope>NUCLEOTIDE SEQUENCE [LARGE SCALE GENOMIC DNA]</scope>
    <source>
        <strain evidence="1 2">PheN6</strain>
    </source>
</reference>
<protein>
    <submittedName>
        <fullName evidence="1">Uncharacterized protein</fullName>
    </submittedName>
</protein>
<evidence type="ECO:0000313" key="1">
    <source>
        <dbReference type="EMBL" id="MDC5696292.1"/>
    </source>
</evidence>
<proteinExistence type="predicted"/>
<gene>
    <name evidence="1" type="ORF">OO014_03415</name>
</gene>
<dbReference type="EMBL" id="JAPFQL010000009">
    <property type="protein sequence ID" value="MDC5696292.1"/>
    <property type="molecule type" value="Genomic_DNA"/>
</dbReference>
<dbReference type="Proteomes" id="UP001150259">
    <property type="component" value="Unassembled WGS sequence"/>
</dbReference>
<evidence type="ECO:0000313" key="2">
    <source>
        <dbReference type="Proteomes" id="UP001150259"/>
    </source>
</evidence>
<sequence>MATKRGDEVRVLGDTHHFITGGLWDESAPFMVALDAVSAGPGMLGRDLA</sequence>
<keyword evidence="2" id="KW-1185">Reference proteome</keyword>
<organism evidence="1 2">
    <name type="scientific">Intrasporangium calvum</name>
    <dbReference type="NCBI Taxonomy" id="53358"/>
    <lineage>
        <taxon>Bacteria</taxon>
        <taxon>Bacillati</taxon>
        <taxon>Actinomycetota</taxon>
        <taxon>Actinomycetes</taxon>
        <taxon>Micrococcales</taxon>
        <taxon>Intrasporangiaceae</taxon>
        <taxon>Intrasporangium</taxon>
    </lineage>
</organism>
<accession>A0ABT5GDH6</accession>
<name>A0ABT5GDH6_9MICO</name>
<dbReference type="RefSeq" id="WP_272460869.1">
    <property type="nucleotide sequence ID" value="NZ_JAPFQL010000009.1"/>
</dbReference>
<comment type="caution">
    <text evidence="1">The sequence shown here is derived from an EMBL/GenBank/DDBJ whole genome shotgun (WGS) entry which is preliminary data.</text>
</comment>